<evidence type="ECO:0000313" key="2">
    <source>
        <dbReference type="EMBL" id="MQS16501.1"/>
    </source>
</evidence>
<proteinExistence type="predicted"/>
<keyword evidence="1" id="KW-0812">Transmembrane</keyword>
<name>A0A6N7KYC0_9ACTN</name>
<evidence type="ECO:0000256" key="1">
    <source>
        <dbReference type="SAM" id="Phobius"/>
    </source>
</evidence>
<keyword evidence="1" id="KW-0472">Membrane</keyword>
<feature type="transmembrane region" description="Helical" evidence="1">
    <location>
        <begin position="129"/>
        <end position="150"/>
    </location>
</feature>
<dbReference type="Proteomes" id="UP000450000">
    <property type="component" value="Unassembled WGS sequence"/>
</dbReference>
<gene>
    <name evidence="2" type="ORF">F7Q99_30990</name>
</gene>
<feature type="transmembrane region" description="Helical" evidence="1">
    <location>
        <begin position="88"/>
        <end position="109"/>
    </location>
</feature>
<keyword evidence="1" id="KW-1133">Transmembrane helix</keyword>
<dbReference type="EMBL" id="WBOF01000002">
    <property type="protein sequence ID" value="MQS16501.1"/>
    <property type="molecule type" value="Genomic_DNA"/>
</dbReference>
<accession>A0A6N7KYC0</accession>
<sequence>MSNTTWWTRLADRVLELVLVLAALGVGLFRVLLPILGVNGPLSPGYSREVRVDDAVRLPVTAVSEAVTLRGSGHAELAFADPSLGQRLLLALPGLVGGLLLVVVLAALLRMARTFRDGDFFAPQNTRRLTVIAAALMLMGFLVPLLDMMTTNLLAHGLPATTAITPAKNYAVQPMFLAVLVGAAAAAFRAGTRMRADTEGLV</sequence>
<protein>
    <submittedName>
        <fullName evidence="2">DUF2975 domain-containing protein</fullName>
    </submittedName>
</protein>
<comment type="caution">
    <text evidence="2">The sequence shown here is derived from an EMBL/GenBank/DDBJ whole genome shotgun (WGS) entry which is preliminary data.</text>
</comment>
<dbReference type="AlphaFoldDB" id="A0A6N7KYC0"/>
<reference evidence="2 3" key="1">
    <citation type="submission" date="2019-09" db="EMBL/GenBank/DDBJ databases">
        <title>Genome Sequences of Streptomyces kaniharaensis ATCC 21070.</title>
        <authorList>
            <person name="Zhu W."/>
            <person name="De Crecy-Lagard V."/>
            <person name="Richards N.G."/>
        </authorList>
    </citation>
    <scope>NUCLEOTIDE SEQUENCE [LARGE SCALE GENOMIC DNA]</scope>
    <source>
        <strain evidence="2 3">SF-557</strain>
    </source>
</reference>
<organism evidence="2 3">
    <name type="scientific">Streptomyces kaniharaensis</name>
    <dbReference type="NCBI Taxonomy" id="212423"/>
    <lineage>
        <taxon>Bacteria</taxon>
        <taxon>Bacillati</taxon>
        <taxon>Actinomycetota</taxon>
        <taxon>Actinomycetes</taxon>
        <taxon>Kitasatosporales</taxon>
        <taxon>Streptomycetaceae</taxon>
        <taxon>Streptomyces</taxon>
    </lineage>
</organism>
<feature type="transmembrane region" description="Helical" evidence="1">
    <location>
        <begin position="170"/>
        <end position="188"/>
    </location>
</feature>
<dbReference type="InterPro" id="IPR021354">
    <property type="entry name" value="DUF2975"/>
</dbReference>
<feature type="transmembrane region" description="Helical" evidence="1">
    <location>
        <begin position="14"/>
        <end position="36"/>
    </location>
</feature>
<evidence type="ECO:0000313" key="3">
    <source>
        <dbReference type="Proteomes" id="UP000450000"/>
    </source>
</evidence>
<keyword evidence="3" id="KW-1185">Reference proteome</keyword>
<dbReference type="Pfam" id="PF11188">
    <property type="entry name" value="DUF2975"/>
    <property type="match status" value="1"/>
</dbReference>
<dbReference type="RefSeq" id="WP_153467405.1">
    <property type="nucleotide sequence ID" value="NZ_WBOF01000002.1"/>
</dbReference>
<dbReference type="OrthoDB" id="3431510at2"/>